<proteinExistence type="predicted"/>
<feature type="region of interest" description="Disordered" evidence="1">
    <location>
        <begin position="1"/>
        <end position="54"/>
    </location>
</feature>
<dbReference type="EMBL" id="JAQQBR010001842">
    <property type="protein sequence ID" value="KAK0159537.1"/>
    <property type="molecule type" value="Genomic_DNA"/>
</dbReference>
<organism evidence="2 3">
    <name type="scientific">Microctonus hyperodae</name>
    <name type="common">Parasitoid wasp</name>
    <dbReference type="NCBI Taxonomy" id="165561"/>
    <lineage>
        <taxon>Eukaryota</taxon>
        <taxon>Metazoa</taxon>
        <taxon>Ecdysozoa</taxon>
        <taxon>Arthropoda</taxon>
        <taxon>Hexapoda</taxon>
        <taxon>Insecta</taxon>
        <taxon>Pterygota</taxon>
        <taxon>Neoptera</taxon>
        <taxon>Endopterygota</taxon>
        <taxon>Hymenoptera</taxon>
        <taxon>Apocrita</taxon>
        <taxon>Ichneumonoidea</taxon>
        <taxon>Braconidae</taxon>
        <taxon>Euphorinae</taxon>
        <taxon>Microctonus</taxon>
    </lineage>
</organism>
<protein>
    <submittedName>
        <fullName evidence="2">Uncharacterized protein</fullName>
    </submittedName>
</protein>
<dbReference type="Proteomes" id="UP001168972">
    <property type="component" value="Unassembled WGS sequence"/>
</dbReference>
<evidence type="ECO:0000313" key="3">
    <source>
        <dbReference type="Proteomes" id="UP001168972"/>
    </source>
</evidence>
<reference evidence="2" key="1">
    <citation type="journal article" date="2023" name="bioRxiv">
        <title>Scaffold-level genome assemblies of two parasitoid biocontrol wasps reveal the parthenogenesis mechanism and an associated novel virus.</title>
        <authorList>
            <person name="Inwood S."/>
            <person name="Skelly J."/>
            <person name="Guhlin J."/>
            <person name="Harrop T."/>
            <person name="Goldson S."/>
            <person name="Dearden P."/>
        </authorList>
    </citation>
    <scope>NUCLEOTIDE SEQUENCE</scope>
    <source>
        <strain evidence="2">Lincoln</strain>
        <tissue evidence="2">Whole body</tissue>
    </source>
</reference>
<accession>A0AA39C881</accession>
<dbReference type="AlphaFoldDB" id="A0AA39C881"/>
<feature type="compositionally biased region" description="Basic and acidic residues" evidence="1">
    <location>
        <begin position="25"/>
        <end position="39"/>
    </location>
</feature>
<comment type="caution">
    <text evidence="2">The sequence shown here is derived from an EMBL/GenBank/DDBJ whole genome shotgun (WGS) entry which is preliminary data.</text>
</comment>
<name>A0AA39C881_MICHY</name>
<sequence>MCIPDTKENKKRKRNCKYQRAWRQSKQDLKKKDSKEEKTKKRREKRRVYYQRTKSLKANDKNVEELSQKKLDDLQIYHKPFVSVLEISDDDAGNDDGERVVEIMNEN</sequence>
<evidence type="ECO:0000313" key="2">
    <source>
        <dbReference type="EMBL" id="KAK0159537.1"/>
    </source>
</evidence>
<gene>
    <name evidence="2" type="ORF">PV327_010966</name>
</gene>
<evidence type="ECO:0000256" key="1">
    <source>
        <dbReference type="SAM" id="MobiDB-lite"/>
    </source>
</evidence>
<reference evidence="2" key="2">
    <citation type="submission" date="2023-03" db="EMBL/GenBank/DDBJ databases">
        <authorList>
            <person name="Inwood S.N."/>
            <person name="Skelly J.G."/>
            <person name="Guhlin J."/>
            <person name="Harrop T.W.R."/>
            <person name="Goldson S.G."/>
            <person name="Dearden P.K."/>
        </authorList>
    </citation>
    <scope>NUCLEOTIDE SEQUENCE</scope>
    <source>
        <strain evidence="2">Lincoln</strain>
        <tissue evidence="2">Whole body</tissue>
    </source>
</reference>
<feature type="compositionally biased region" description="Basic residues" evidence="1">
    <location>
        <begin position="40"/>
        <end position="49"/>
    </location>
</feature>
<keyword evidence="3" id="KW-1185">Reference proteome</keyword>